<reference evidence="5" key="1">
    <citation type="submission" date="2016-07" db="EMBL/GenBank/DDBJ databases">
        <title>Sequence Frankia sp. strain CcI1.17.</title>
        <authorList>
            <person name="Ghodhbane-Gtari F."/>
            <person name="Swanson E."/>
            <person name="Gueddou A."/>
            <person name="Morris K."/>
            <person name="Hezbri K."/>
            <person name="Ktari A."/>
            <person name="Nouioui I."/>
            <person name="Abebe-Akele F."/>
            <person name="Simpson S."/>
            <person name="Thomas K."/>
            <person name="Gtari M."/>
            <person name="Tisa L.S."/>
            <person name="Hurst S."/>
        </authorList>
    </citation>
    <scope>NUCLEOTIDE SEQUENCE [LARGE SCALE GENOMIC DNA]</scope>
    <source>
        <strain evidence="5">Cc1.17</strain>
    </source>
</reference>
<dbReference type="PANTHER" id="PTHR42879:SF2">
    <property type="entry name" value="3-OXOACYL-[ACYL-CARRIER-PROTEIN] REDUCTASE FABG"/>
    <property type="match status" value="1"/>
</dbReference>
<comment type="similarity">
    <text evidence="1">Belongs to the short-chain dehydrogenases/reductases (SDR) family.</text>
</comment>
<name>A0A1S1R0S5_9ACTN</name>
<comment type="caution">
    <text evidence="4">The sequence shown here is derived from an EMBL/GenBank/DDBJ whole genome shotgun (WGS) entry which is preliminary data.</text>
</comment>
<dbReference type="GO" id="GO:0032787">
    <property type="term" value="P:monocarboxylic acid metabolic process"/>
    <property type="evidence" value="ECO:0007669"/>
    <property type="project" value="UniProtKB-ARBA"/>
</dbReference>
<dbReference type="PRINTS" id="PR00080">
    <property type="entry name" value="SDRFAMILY"/>
</dbReference>
<dbReference type="Gene3D" id="3.40.50.720">
    <property type="entry name" value="NAD(P)-binding Rossmann-like Domain"/>
    <property type="match status" value="1"/>
</dbReference>
<evidence type="ECO:0000313" key="4">
    <source>
        <dbReference type="EMBL" id="OHV38932.1"/>
    </source>
</evidence>
<evidence type="ECO:0000259" key="3">
    <source>
        <dbReference type="SMART" id="SM00822"/>
    </source>
</evidence>
<keyword evidence="2" id="KW-0560">Oxidoreductase</keyword>
<accession>A0A1S1R0S5</accession>
<dbReference type="PANTHER" id="PTHR42879">
    <property type="entry name" value="3-OXOACYL-(ACYL-CARRIER-PROTEIN) REDUCTASE"/>
    <property type="match status" value="1"/>
</dbReference>
<keyword evidence="5" id="KW-1185">Reference proteome</keyword>
<evidence type="ECO:0000256" key="1">
    <source>
        <dbReference type="ARBA" id="ARBA00006484"/>
    </source>
</evidence>
<dbReference type="InterPro" id="IPR002347">
    <property type="entry name" value="SDR_fam"/>
</dbReference>
<evidence type="ECO:0000313" key="5">
    <source>
        <dbReference type="Proteomes" id="UP000179627"/>
    </source>
</evidence>
<dbReference type="Proteomes" id="UP000179627">
    <property type="component" value="Unassembled WGS sequence"/>
</dbReference>
<dbReference type="FunFam" id="3.40.50.720:FF:000173">
    <property type="entry name" value="3-oxoacyl-[acyl-carrier protein] reductase"/>
    <property type="match status" value="1"/>
</dbReference>
<organism evidence="4 5">
    <name type="scientific">Parafrankia colletiae</name>
    <dbReference type="NCBI Taxonomy" id="573497"/>
    <lineage>
        <taxon>Bacteria</taxon>
        <taxon>Bacillati</taxon>
        <taxon>Actinomycetota</taxon>
        <taxon>Actinomycetes</taxon>
        <taxon>Frankiales</taxon>
        <taxon>Frankiaceae</taxon>
        <taxon>Parafrankia</taxon>
    </lineage>
</organism>
<evidence type="ECO:0000256" key="2">
    <source>
        <dbReference type="ARBA" id="ARBA00023002"/>
    </source>
</evidence>
<dbReference type="PRINTS" id="PR00081">
    <property type="entry name" value="GDHRDH"/>
</dbReference>
<protein>
    <submittedName>
        <fullName evidence="4">Short-chain dehydrogenase</fullName>
    </submittedName>
</protein>
<dbReference type="SMART" id="SM00822">
    <property type="entry name" value="PKS_KR"/>
    <property type="match status" value="1"/>
</dbReference>
<dbReference type="OrthoDB" id="3208217at2"/>
<dbReference type="GO" id="GO:0016491">
    <property type="term" value="F:oxidoreductase activity"/>
    <property type="evidence" value="ECO:0007669"/>
    <property type="project" value="UniProtKB-KW"/>
</dbReference>
<gene>
    <name evidence="4" type="ORF">CC117_04280</name>
</gene>
<dbReference type="InterPro" id="IPR036291">
    <property type="entry name" value="NAD(P)-bd_dom_sf"/>
</dbReference>
<dbReference type="SUPFAM" id="SSF51735">
    <property type="entry name" value="NAD(P)-binding Rossmann-fold domains"/>
    <property type="match status" value="1"/>
</dbReference>
<dbReference type="AlphaFoldDB" id="A0A1S1R0S5"/>
<feature type="domain" description="Ketoreductase" evidence="3">
    <location>
        <begin position="8"/>
        <end position="187"/>
    </location>
</feature>
<sequence>MVQTLAGRVAVVTGGASGIGRSCALRLAQDGARVAVLDLNAAPAKDVATEIQAAGGTAHAVGVDVADRASVDQALAEVREYLGPIAILVNSAGRTGHDSFLDITLDTWTSIMTVNLTGTFHCCQAAVPDMIDAGWGRIVNISSSSAQSGVPYMTHYVASKAGVIGFTKALALELGPSGITVNTIPPGFVDTPMLRTAQAGFLATPPQTVIDRTPVRRAGRPEDISAACAFLVSEEAGYITGQVIGVNGGRNT</sequence>
<dbReference type="NCBIfam" id="NF005559">
    <property type="entry name" value="PRK07231.1"/>
    <property type="match status" value="1"/>
</dbReference>
<dbReference type="PROSITE" id="PS00061">
    <property type="entry name" value="ADH_SHORT"/>
    <property type="match status" value="1"/>
</dbReference>
<dbReference type="RefSeq" id="WP_071083938.1">
    <property type="nucleotide sequence ID" value="NZ_MBLM01000108.1"/>
</dbReference>
<dbReference type="InterPro" id="IPR020904">
    <property type="entry name" value="Sc_DH/Rdtase_CS"/>
</dbReference>
<proteinExistence type="inferred from homology"/>
<dbReference type="InterPro" id="IPR050259">
    <property type="entry name" value="SDR"/>
</dbReference>
<dbReference type="Pfam" id="PF13561">
    <property type="entry name" value="adh_short_C2"/>
    <property type="match status" value="1"/>
</dbReference>
<dbReference type="NCBIfam" id="NF009466">
    <property type="entry name" value="PRK12826.1-2"/>
    <property type="match status" value="1"/>
</dbReference>
<dbReference type="InterPro" id="IPR057326">
    <property type="entry name" value="KR_dom"/>
</dbReference>
<dbReference type="EMBL" id="MBLM01000108">
    <property type="protein sequence ID" value="OHV38932.1"/>
    <property type="molecule type" value="Genomic_DNA"/>
</dbReference>